<evidence type="ECO:0000256" key="3">
    <source>
        <dbReference type="SAM" id="SignalP"/>
    </source>
</evidence>
<keyword evidence="2" id="KW-0175">Coiled coil</keyword>
<feature type="coiled-coil region" evidence="2">
    <location>
        <begin position="87"/>
        <end position="144"/>
    </location>
</feature>
<comment type="similarity">
    <text evidence="1">Belongs to the membrane fusion protein (MFP) (TC 8.A.1) family.</text>
</comment>
<dbReference type="Gene3D" id="2.40.50.100">
    <property type="match status" value="1"/>
</dbReference>
<feature type="signal peptide" evidence="3">
    <location>
        <begin position="1"/>
        <end position="18"/>
    </location>
</feature>
<dbReference type="EMBL" id="JACIEJ010000011">
    <property type="protein sequence ID" value="MBB3987551.1"/>
    <property type="molecule type" value="Genomic_DNA"/>
</dbReference>
<evidence type="ECO:0000256" key="2">
    <source>
        <dbReference type="SAM" id="Coils"/>
    </source>
</evidence>
<evidence type="ECO:0000313" key="5">
    <source>
        <dbReference type="Proteomes" id="UP000541426"/>
    </source>
</evidence>
<gene>
    <name evidence="4" type="ORF">GGQ68_003898</name>
</gene>
<name>A0A7W6DTN9_9RHOB</name>
<dbReference type="GO" id="GO:0015562">
    <property type="term" value="F:efflux transmembrane transporter activity"/>
    <property type="evidence" value="ECO:0007669"/>
    <property type="project" value="TreeGrafter"/>
</dbReference>
<dbReference type="Gene3D" id="2.40.30.170">
    <property type="match status" value="1"/>
</dbReference>
<dbReference type="InterPro" id="IPR006143">
    <property type="entry name" value="RND_pump_MFP"/>
</dbReference>
<dbReference type="RefSeq" id="WP_183968773.1">
    <property type="nucleotide sequence ID" value="NZ_BAABBZ010000057.1"/>
</dbReference>
<protein>
    <submittedName>
        <fullName evidence="4">RND family efflux transporter MFP subunit</fullName>
    </submittedName>
</protein>
<dbReference type="Gene3D" id="1.10.287.470">
    <property type="entry name" value="Helix hairpin bin"/>
    <property type="match status" value="1"/>
</dbReference>
<proteinExistence type="inferred from homology"/>
<dbReference type="Gene3D" id="2.40.420.20">
    <property type="match status" value="1"/>
</dbReference>
<comment type="caution">
    <text evidence="4">The sequence shown here is derived from an EMBL/GenBank/DDBJ whole genome shotgun (WGS) entry which is preliminary data.</text>
</comment>
<dbReference type="SUPFAM" id="SSF111369">
    <property type="entry name" value="HlyD-like secretion proteins"/>
    <property type="match status" value="1"/>
</dbReference>
<dbReference type="AlphaFoldDB" id="A0A7W6DTN9"/>
<keyword evidence="5" id="KW-1185">Reference proteome</keyword>
<evidence type="ECO:0000313" key="4">
    <source>
        <dbReference type="EMBL" id="MBB3987551.1"/>
    </source>
</evidence>
<feature type="chain" id="PRO_5031020380" evidence="3">
    <location>
        <begin position="19"/>
        <end position="343"/>
    </location>
</feature>
<reference evidence="4 5" key="1">
    <citation type="submission" date="2020-08" db="EMBL/GenBank/DDBJ databases">
        <title>Genomic Encyclopedia of Type Strains, Phase IV (KMG-IV): sequencing the most valuable type-strain genomes for metagenomic binning, comparative biology and taxonomic classification.</title>
        <authorList>
            <person name="Goeker M."/>
        </authorList>
    </citation>
    <scope>NUCLEOTIDE SEQUENCE [LARGE SCALE GENOMIC DNA]</scope>
    <source>
        <strain evidence="4 5">DSM 102235</strain>
    </source>
</reference>
<evidence type="ECO:0000256" key="1">
    <source>
        <dbReference type="ARBA" id="ARBA00009477"/>
    </source>
</evidence>
<organism evidence="4 5">
    <name type="scientific">Sagittula marina</name>
    <dbReference type="NCBI Taxonomy" id="943940"/>
    <lineage>
        <taxon>Bacteria</taxon>
        <taxon>Pseudomonadati</taxon>
        <taxon>Pseudomonadota</taxon>
        <taxon>Alphaproteobacteria</taxon>
        <taxon>Rhodobacterales</taxon>
        <taxon>Roseobacteraceae</taxon>
        <taxon>Sagittula</taxon>
    </lineage>
</organism>
<dbReference type="PANTHER" id="PTHR30469">
    <property type="entry name" value="MULTIDRUG RESISTANCE PROTEIN MDTA"/>
    <property type="match status" value="1"/>
</dbReference>
<dbReference type="GO" id="GO:1990281">
    <property type="term" value="C:efflux pump complex"/>
    <property type="evidence" value="ECO:0007669"/>
    <property type="project" value="TreeGrafter"/>
</dbReference>
<keyword evidence="3" id="KW-0732">Signal</keyword>
<dbReference type="Proteomes" id="UP000541426">
    <property type="component" value="Unassembled WGS sequence"/>
</dbReference>
<dbReference type="PANTHER" id="PTHR30469:SF20">
    <property type="entry name" value="EFFLUX RND TRANSPORTER PERIPLASMIC ADAPTOR SUBUNIT"/>
    <property type="match status" value="1"/>
</dbReference>
<accession>A0A7W6DTN9</accession>
<sequence>MTALVFLILPVLASAQEAADPAPELAKPVKLMTLSMKPVSLQRQFFGQVIAKQTVDLAFQVSGQLETLNAEEGSAKAKGSLIARLDLSGYQRAVSQAQANYDKAKRDAERLASLRGQAVSAVSVRDAETQLQLAEIALENAQDDLGHATLRAPFDALVARRLVSNYQTVSAGTPVVRLHDISELRVDIQVPEVLFRQAGAGDGVSFDAELPGDETRFPLALREFETETASIGQTYSITLAFTENPGNFVFPGASVSVFATAEGRAPDAIILPETALIYDPAGAPSVMIFEDGTVREAPVEVELREDGRLYMIDGPAEGTQIVKTGASQLRDGQRARPFTRIGE</sequence>
<dbReference type="NCBIfam" id="TIGR01730">
    <property type="entry name" value="RND_mfp"/>
    <property type="match status" value="1"/>
</dbReference>